<dbReference type="Proteomes" id="UP000675881">
    <property type="component" value="Chromosome 3"/>
</dbReference>
<evidence type="ECO:0000313" key="2">
    <source>
        <dbReference type="Proteomes" id="UP000675881"/>
    </source>
</evidence>
<name>A0A7R8CQ98_LEPSM</name>
<gene>
    <name evidence="1" type="ORF">LSAA_7235</name>
</gene>
<accession>A0A7R8CQ98</accession>
<organism evidence="1 2">
    <name type="scientific">Lepeophtheirus salmonis</name>
    <name type="common">Salmon louse</name>
    <name type="synonym">Caligus salmonis</name>
    <dbReference type="NCBI Taxonomy" id="72036"/>
    <lineage>
        <taxon>Eukaryota</taxon>
        <taxon>Metazoa</taxon>
        <taxon>Ecdysozoa</taxon>
        <taxon>Arthropoda</taxon>
        <taxon>Crustacea</taxon>
        <taxon>Multicrustacea</taxon>
        <taxon>Hexanauplia</taxon>
        <taxon>Copepoda</taxon>
        <taxon>Siphonostomatoida</taxon>
        <taxon>Caligidae</taxon>
        <taxon>Lepeophtheirus</taxon>
    </lineage>
</organism>
<sequence>MPKIGSLNQEFPVSIMRADTAIAVVLSFINRRKFYNMQFYTEETMSNKFLLDMVSNVNIILSKFVKSNHHLNLIGPLPVYGECKMNTKSVTYIHVAFERSFQIRCEFVVTQVEQPILGFQDNSKLGLKVIKNFVINSEMGLGVRIRGDVKPNNQFRICAEYTQTISAINNYFISPSEKLYPKLAGVRYSTKLDIQKSYKTIQIR</sequence>
<reference evidence="1" key="1">
    <citation type="submission" date="2021-02" db="EMBL/GenBank/DDBJ databases">
        <authorList>
            <person name="Bekaert M."/>
        </authorList>
    </citation>
    <scope>NUCLEOTIDE SEQUENCE</scope>
    <source>
        <strain evidence="1">IoA-00</strain>
    </source>
</reference>
<dbReference type="EMBL" id="HG994582">
    <property type="protein sequence ID" value="CAF2893507.1"/>
    <property type="molecule type" value="Genomic_DNA"/>
</dbReference>
<protein>
    <submittedName>
        <fullName evidence="1">(salmon louse) hypothetical protein</fullName>
    </submittedName>
</protein>
<dbReference type="AlphaFoldDB" id="A0A7R8CQ98"/>
<keyword evidence="2" id="KW-1185">Reference proteome</keyword>
<evidence type="ECO:0000313" key="1">
    <source>
        <dbReference type="EMBL" id="CAF2893507.1"/>
    </source>
</evidence>
<proteinExistence type="predicted"/>